<dbReference type="HOGENOM" id="CLU_146105_0_0_6"/>
<protein>
    <submittedName>
        <fullName evidence="1">Uncharacterized protein</fullName>
    </submittedName>
</protein>
<name>M4NHC3_9GAMM</name>
<dbReference type="Proteomes" id="UP000011859">
    <property type="component" value="Chromosome"/>
</dbReference>
<dbReference type="InterPro" id="IPR049886">
    <property type="entry name" value="CFI_box_CTERM_dom"/>
</dbReference>
<keyword evidence="2" id="KW-1185">Reference proteome</keyword>
<proteinExistence type="predicted"/>
<reference evidence="1 2" key="1">
    <citation type="submission" date="2012-04" db="EMBL/GenBank/DDBJ databases">
        <title>Complete genome of Rhodanobacter sp. 2APBS1.</title>
        <authorList>
            <consortium name="US DOE Joint Genome Institute"/>
            <person name="Huntemann M."/>
            <person name="Wei C.-L."/>
            <person name="Han J."/>
            <person name="Detter J.C."/>
            <person name="Han C."/>
            <person name="Tapia R."/>
            <person name="Munk A.C.C."/>
            <person name="Chen A."/>
            <person name="Krypides N."/>
            <person name="Mavromatis K."/>
            <person name="Markowitz V."/>
            <person name="Szeto E."/>
            <person name="Ivanova N."/>
            <person name="Mikhailova N."/>
            <person name="Ovchinnikova G."/>
            <person name="Pagani I."/>
            <person name="Pati A."/>
            <person name="Goodwin L."/>
            <person name="Peters L."/>
            <person name="Pitluck S."/>
            <person name="Woyke T."/>
            <person name="Prakash O."/>
            <person name="Elkins J."/>
            <person name="Brown S."/>
            <person name="Palumbo A."/>
            <person name="Hemme C."/>
            <person name="Zhou J."/>
            <person name="Watson D."/>
            <person name="Jardine P."/>
            <person name="Kostka J."/>
            <person name="Green S."/>
        </authorList>
    </citation>
    <scope>NUCLEOTIDE SEQUENCE [LARGE SCALE GENOMIC DNA]</scope>
    <source>
        <strain evidence="1 2">2APBS1</strain>
    </source>
</reference>
<dbReference type="AlphaFoldDB" id="M4NHC3"/>
<dbReference type="eggNOG" id="COG1404">
    <property type="taxonomic scope" value="Bacteria"/>
</dbReference>
<evidence type="ECO:0000313" key="1">
    <source>
        <dbReference type="EMBL" id="AGG89038.1"/>
    </source>
</evidence>
<dbReference type="KEGG" id="rhd:R2APBS1_1915"/>
<sequence length="141" mass="15650" precursor="true">MSLSKHDSISATELATLGLCEQQAALDRTNGKGRATADQRRWLDAGTASHERARLAALRGAATDRRCFIASAVYGPDAPQTDILRRWRDRSLLPTRAGRAVVRCYYALSPRLVPVLQRCPRLGAAARWVLNRLVTRIESRP</sequence>
<evidence type="ECO:0000313" key="2">
    <source>
        <dbReference type="Proteomes" id="UP000011859"/>
    </source>
</evidence>
<dbReference type="EMBL" id="CP003470">
    <property type="protein sequence ID" value="AGG89038.1"/>
    <property type="molecule type" value="Genomic_DNA"/>
</dbReference>
<organism evidence="1 2">
    <name type="scientific">Rhodanobacter denitrificans</name>
    <dbReference type="NCBI Taxonomy" id="666685"/>
    <lineage>
        <taxon>Bacteria</taxon>
        <taxon>Pseudomonadati</taxon>
        <taxon>Pseudomonadota</taxon>
        <taxon>Gammaproteobacteria</taxon>
        <taxon>Lysobacterales</taxon>
        <taxon>Rhodanobacteraceae</taxon>
        <taxon>Rhodanobacter</taxon>
    </lineage>
</organism>
<gene>
    <name evidence="1" type="ORF">R2APBS1_1915</name>
</gene>
<dbReference type="STRING" id="666685.R2APBS1_1915"/>
<accession>M4NHC3</accession>
<dbReference type="NCBIfam" id="NF041770">
    <property type="entry name" value="CFI_box_CTERM"/>
    <property type="match status" value="1"/>
</dbReference>